<dbReference type="InterPro" id="IPR037830">
    <property type="entry name" value="ZZZ3"/>
</dbReference>
<evidence type="ECO:0000256" key="1">
    <source>
        <dbReference type="ARBA" id="ARBA00004123"/>
    </source>
</evidence>
<dbReference type="VEuPathDB" id="VectorBase:GPAI005159"/>
<dbReference type="SUPFAM" id="SSF46689">
    <property type="entry name" value="Homeodomain-like"/>
    <property type="match status" value="1"/>
</dbReference>
<accession>A0A1A9Z691</accession>
<sequence>MNIEDDTESIGENVFYFESDHLALRGNRDYTNMVRTISMLEAQKVRVHQQIEELGLAKARYLDDPQLFLDKLKRGEEIIAPNYMTIVKVPEIGSYKNNASQEVKAKPEPNAESDNVKTLPYIIKETVKPETRLWTVEEQKRLEELLIKYPEERIEMHRFNKIAKELGNRTALQVCSRVQKYFQKLCSAGMPVPGRIPKNRRCIQTKVKHHYRPSTFFPSHNVPVHIPEDEHAFDDLMNCNANKPSEIKFKTRAGLSDIFDNDVKSESIIEEQQQQILNMLNVIKQEKQTTNEGYNPDPLASKCESCRLAAVSRIRWHCNTCYCDLNVCSDCLISQLIEQKFEHLSHDVVTASEP</sequence>
<dbReference type="InterPro" id="IPR009057">
    <property type="entry name" value="Homeodomain-like_sf"/>
</dbReference>
<organism evidence="3 4">
    <name type="scientific">Glossina pallidipes</name>
    <name type="common">Tsetse fly</name>
    <dbReference type="NCBI Taxonomy" id="7398"/>
    <lineage>
        <taxon>Eukaryota</taxon>
        <taxon>Metazoa</taxon>
        <taxon>Ecdysozoa</taxon>
        <taxon>Arthropoda</taxon>
        <taxon>Hexapoda</taxon>
        <taxon>Insecta</taxon>
        <taxon>Pterygota</taxon>
        <taxon>Neoptera</taxon>
        <taxon>Endopterygota</taxon>
        <taxon>Diptera</taxon>
        <taxon>Brachycera</taxon>
        <taxon>Muscomorpha</taxon>
        <taxon>Hippoboscoidea</taxon>
        <taxon>Glossinidae</taxon>
        <taxon>Glossina</taxon>
    </lineage>
</organism>
<dbReference type="GO" id="GO:0005634">
    <property type="term" value="C:nucleus"/>
    <property type="evidence" value="ECO:0007669"/>
    <property type="project" value="UniProtKB-SubCell"/>
</dbReference>
<keyword evidence="4" id="KW-1185">Reference proteome</keyword>
<dbReference type="Proteomes" id="UP000092445">
    <property type="component" value="Unassembled WGS sequence"/>
</dbReference>
<dbReference type="InterPro" id="IPR001005">
    <property type="entry name" value="SANT/Myb"/>
</dbReference>
<name>A0A1A9Z691_GLOPL</name>
<proteinExistence type="predicted"/>
<protein>
    <recommendedName>
        <fullName evidence="2">Myb-like domain-containing protein</fullName>
    </recommendedName>
</protein>
<dbReference type="SUPFAM" id="SSF57850">
    <property type="entry name" value="RING/U-box"/>
    <property type="match status" value="1"/>
</dbReference>
<dbReference type="Pfam" id="PF00249">
    <property type="entry name" value="Myb_DNA-binding"/>
    <property type="match status" value="1"/>
</dbReference>
<evidence type="ECO:0000313" key="4">
    <source>
        <dbReference type="Proteomes" id="UP000092445"/>
    </source>
</evidence>
<dbReference type="CDD" id="cd00167">
    <property type="entry name" value="SANT"/>
    <property type="match status" value="1"/>
</dbReference>
<dbReference type="Gene3D" id="1.10.10.60">
    <property type="entry name" value="Homeodomain-like"/>
    <property type="match status" value="1"/>
</dbReference>
<reference evidence="4" key="1">
    <citation type="submission" date="2014-03" db="EMBL/GenBank/DDBJ databases">
        <authorList>
            <person name="Aksoy S."/>
            <person name="Warren W."/>
            <person name="Wilson R.K."/>
        </authorList>
    </citation>
    <scope>NUCLEOTIDE SEQUENCE [LARGE SCALE GENOMIC DNA]</scope>
    <source>
        <strain evidence="4">IAEA</strain>
    </source>
</reference>
<dbReference type="STRING" id="7398.A0A1A9Z691"/>
<dbReference type="EnsemblMetazoa" id="GPAI005159-RA">
    <property type="protein sequence ID" value="GPAI005159-PA"/>
    <property type="gene ID" value="GPAI005159"/>
</dbReference>
<comment type="subcellular location">
    <subcellularLocation>
        <location evidence="1">Nucleus</location>
    </subcellularLocation>
</comment>
<dbReference type="PANTHER" id="PTHR22705:SF0">
    <property type="entry name" value="ZZ-TYPE ZINC FINGER-CONTAINING PROTEIN 3"/>
    <property type="match status" value="1"/>
</dbReference>
<feature type="domain" description="Myb-like" evidence="2">
    <location>
        <begin position="130"/>
        <end position="184"/>
    </location>
</feature>
<evidence type="ECO:0000313" key="3">
    <source>
        <dbReference type="EnsemblMetazoa" id="GPAI005159-PA"/>
    </source>
</evidence>
<evidence type="ECO:0000259" key="2">
    <source>
        <dbReference type="SMART" id="SM00717"/>
    </source>
</evidence>
<dbReference type="AlphaFoldDB" id="A0A1A9Z691"/>
<reference evidence="3" key="2">
    <citation type="submission" date="2020-05" db="UniProtKB">
        <authorList>
            <consortium name="EnsemblMetazoa"/>
        </authorList>
    </citation>
    <scope>IDENTIFICATION</scope>
    <source>
        <strain evidence="3">IAEA</strain>
    </source>
</reference>
<dbReference type="SMART" id="SM00717">
    <property type="entry name" value="SANT"/>
    <property type="match status" value="1"/>
</dbReference>
<dbReference type="PANTHER" id="PTHR22705">
    <property type="entry name" value="ZINC FINGER, ZZ DOMAIN CONTAINING 3"/>
    <property type="match status" value="1"/>
</dbReference>